<dbReference type="SUPFAM" id="SSF161098">
    <property type="entry name" value="MetI-like"/>
    <property type="match status" value="1"/>
</dbReference>
<organism evidence="9 10">
    <name type="scientific">Enterococcus silesiacus</name>
    <dbReference type="NCBI Taxonomy" id="332949"/>
    <lineage>
        <taxon>Bacteria</taxon>
        <taxon>Bacillati</taxon>
        <taxon>Bacillota</taxon>
        <taxon>Bacilli</taxon>
        <taxon>Lactobacillales</taxon>
        <taxon>Enterococcaceae</taxon>
        <taxon>Enterococcus</taxon>
    </lineage>
</organism>
<feature type="transmembrane region" description="Helical" evidence="7">
    <location>
        <begin position="94"/>
        <end position="114"/>
    </location>
</feature>
<comment type="subcellular location">
    <subcellularLocation>
        <location evidence="1 7">Cell membrane</location>
        <topology evidence="1 7">Multi-pass membrane protein</topology>
    </subcellularLocation>
</comment>
<dbReference type="PANTHER" id="PTHR43227:SF11">
    <property type="entry name" value="BLL4140 PROTEIN"/>
    <property type="match status" value="1"/>
</dbReference>
<dbReference type="AlphaFoldDB" id="A0AA91JN86"/>
<evidence type="ECO:0000256" key="4">
    <source>
        <dbReference type="ARBA" id="ARBA00022692"/>
    </source>
</evidence>
<evidence type="ECO:0000256" key="6">
    <source>
        <dbReference type="ARBA" id="ARBA00023136"/>
    </source>
</evidence>
<dbReference type="PANTHER" id="PTHR43227">
    <property type="entry name" value="BLL4140 PROTEIN"/>
    <property type="match status" value="1"/>
</dbReference>
<keyword evidence="4 7" id="KW-0812">Transmembrane</keyword>
<comment type="similarity">
    <text evidence="7">Belongs to the binding-protein-dependent transport system permease family.</text>
</comment>
<evidence type="ECO:0000313" key="9">
    <source>
        <dbReference type="EMBL" id="OJG88973.1"/>
    </source>
</evidence>
<evidence type="ECO:0000256" key="2">
    <source>
        <dbReference type="ARBA" id="ARBA00022448"/>
    </source>
</evidence>
<feature type="transmembrane region" description="Helical" evidence="7">
    <location>
        <begin position="286"/>
        <end position="306"/>
    </location>
</feature>
<gene>
    <name evidence="9" type="ORF">RV15_GL001709</name>
</gene>
<keyword evidence="6 7" id="KW-0472">Membrane</keyword>
<keyword evidence="3" id="KW-1003">Cell membrane</keyword>
<keyword evidence="5 7" id="KW-1133">Transmembrane helix</keyword>
<evidence type="ECO:0000256" key="3">
    <source>
        <dbReference type="ARBA" id="ARBA00022475"/>
    </source>
</evidence>
<evidence type="ECO:0000256" key="5">
    <source>
        <dbReference type="ARBA" id="ARBA00022989"/>
    </source>
</evidence>
<feature type="transmembrane region" description="Helical" evidence="7">
    <location>
        <begin position="126"/>
        <end position="150"/>
    </location>
</feature>
<evidence type="ECO:0000313" key="10">
    <source>
        <dbReference type="Proteomes" id="UP000183039"/>
    </source>
</evidence>
<accession>A0AA91JN86</accession>
<evidence type="ECO:0000256" key="1">
    <source>
        <dbReference type="ARBA" id="ARBA00004651"/>
    </source>
</evidence>
<dbReference type="Proteomes" id="UP000183039">
    <property type="component" value="Unassembled WGS sequence"/>
</dbReference>
<dbReference type="CDD" id="cd06261">
    <property type="entry name" value="TM_PBP2"/>
    <property type="match status" value="1"/>
</dbReference>
<dbReference type="InterPro" id="IPR000515">
    <property type="entry name" value="MetI-like"/>
</dbReference>
<dbReference type="GO" id="GO:0005886">
    <property type="term" value="C:plasma membrane"/>
    <property type="evidence" value="ECO:0007669"/>
    <property type="project" value="UniProtKB-SubCell"/>
</dbReference>
<evidence type="ECO:0000259" key="8">
    <source>
        <dbReference type="PROSITE" id="PS50928"/>
    </source>
</evidence>
<dbReference type="InterPro" id="IPR035906">
    <property type="entry name" value="MetI-like_sf"/>
</dbReference>
<protein>
    <submittedName>
        <fullName evidence="9">ABC transporter permease</fullName>
    </submittedName>
</protein>
<comment type="caution">
    <text evidence="9">The sequence shown here is derived from an EMBL/GenBank/DDBJ whole genome shotgun (WGS) entry which is preliminary data.</text>
</comment>
<feature type="domain" description="ABC transmembrane type-1" evidence="8">
    <location>
        <begin position="90"/>
        <end position="307"/>
    </location>
</feature>
<reference evidence="9 10" key="1">
    <citation type="submission" date="2014-12" db="EMBL/GenBank/DDBJ databases">
        <title>Draft genome sequences of 29 type strains of Enterococci.</title>
        <authorList>
            <person name="Zhong Z."/>
            <person name="Sun Z."/>
            <person name="Liu W."/>
            <person name="Zhang W."/>
            <person name="Zhang H."/>
        </authorList>
    </citation>
    <scope>NUCLEOTIDE SEQUENCE [LARGE SCALE GENOMIC DNA]</scope>
    <source>
        <strain evidence="9 10">DSM 22801</strain>
    </source>
</reference>
<proteinExistence type="inferred from homology"/>
<feature type="transmembrane region" description="Helical" evidence="7">
    <location>
        <begin position="21"/>
        <end position="43"/>
    </location>
</feature>
<evidence type="ECO:0000256" key="7">
    <source>
        <dbReference type="RuleBase" id="RU363032"/>
    </source>
</evidence>
<keyword evidence="2 7" id="KW-0813">Transport</keyword>
<dbReference type="EMBL" id="JXLC01000024">
    <property type="protein sequence ID" value="OJG88973.1"/>
    <property type="molecule type" value="Genomic_DNA"/>
</dbReference>
<feature type="transmembrane region" description="Helical" evidence="7">
    <location>
        <begin position="232"/>
        <end position="256"/>
    </location>
</feature>
<dbReference type="InterPro" id="IPR050809">
    <property type="entry name" value="UgpAE/MalFG_permease"/>
</dbReference>
<dbReference type="Pfam" id="PF00528">
    <property type="entry name" value="BPD_transp_1"/>
    <property type="match status" value="1"/>
</dbReference>
<feature type="transmembrane region" description="Helical" evidence="7">
    <location>
        <begin position="177"/>
        <end position="200"/>
    </location>
</feature>
<dbReference type="GO" id="GO:0055085">
    <property type="term" value="P:transmembrane transport"/>
    <property type="evidence" value="ECO:0007669"/>
    <property type="project" value="InterPro"/>
</dbReference>
<dbReference type="PROSITE" id="PS50928">
    <property type="entry name" value="ABC_TM1"/>
    <property type="match status" value="1"/>
</dbReference>
<dbReference type="Gene3D" id="1.10.3720.10">
    <property type="entry name" value="MetI-like"/>
    <property type="match status" value="1"/>
</dbReference>
<name>A0AA91JN86_9ENTE</name>
<sequence>MKGVGEMKKKSKSSLFFTNVWRYKALILMAIPAMIWMIFFFYIPVLTNVVAFKDFHISPDGFIASLKESPWVGLENFKFLFSSNDAFLITKNTVLYNVTFIILNLVISVFFAIVMSELRNKRLVKVYQTMSLLPYFLSWVIIGYFVYAFLSPDKGIFNQWIVGQGGTPINWYSEPKFWPFILVFIGTWKGIGYNSIIYFASVMGIDPTYYEAAMVDGASKWQQIKNVTIPQLLPLMTIMTILAVGNIFRADFGLFYNVPRNSGSLYQVTSVLDTYIFNGLTATGDIGMTAAAGLYQSTVGFILLMVTNGIVRRFDNDSALF</sequence>